<dbReference type="Pfam" id="PF03992">
    <property type="entry name" value="ABM"/>
    <property type="match status" value="1"/>
</dbReference>
<feature type="domain" description="ABM" evidence="1">
    <location>
        <begin position="2"/>
        <end position="94"/>
    </location>
</feature>
<dbReference type="RefSeq" id="WP_271087384.1">
    <property type="nucleotide sequence ID" value="NZ_JAPJZH010000001.1"/>
</dbReference>
<dbReference type="PROSITE" id="PS51725">
    <property type="entry name" value="ABM"/>
    <property type="match status" value="1"/>
</dbReference>
<dbReference type="GO" id="GO:0004497">
    <property type="term" value="F:monooxygenase activity"/>
    <property type="evidence" value="ECO:0007669"/>
    <property type="project" value="UniProtKB-KW"/>
</dbReference>
<proteinExistence type="predicted"/>
<keyword evidence="2" id="KW-0503">Monooxygenase</keyword>
<dbReference type="SUPFAM" id="SSF54909">
    <property type="entry name" value="Dimeric alpha+beta barrel"/>
    <property type="match status" value="1"/>
</dbReference>
<name>A0ABT4VGP5_9HYPH</name>
<dbReference type="PANTHER" id="PTHR33336">
    <property type="entry name" value="QUINOL MONOOXYGENASE YGIN-RELATED"/>
    <property type="match status" value="1"/>
</dbReference>
<evidence type="ECO:0000313" key="3">
    <source>
        <dbReference type="Proteomes" id="UP001148313"/>
    </source>
</evidence>
<dbReference type="InterPro" id="IPR011008">
    <property type="entry name" value="Dimeric_a/b-barrel"/>
</dbReference>
<dbReference type="InterPro" id="IPR007138">
    <property type="entry name" value="ABM_dom"/>
</dbReference>
<reference evidence="2" key="1">
    <citation type="submission" date="2022-11" db="EMBL/GenBank/DDBJ databases">
        <title>Hoeflea poritis sp. nov., isolated from scleractinian coral Porites lutea.</title>
        <authorList>
            <person name="Zhang G."/>
            <person name="Wei Q."/>
            <person name="Cai L."/>
        </authorList>
    </citation>
    <scope>NUCLEOTIDE SEQUENCE</scope>
    <source>
        <strain evidence="2">E7-10</strain>
    </source>
</reference>
<keyword evidence="2" id="KW-0560">Oxidoreductase</keyword>
<sequence length="96" mass="10790">MFAVTVHFQIKNGMFDTFMPLMLENASISLQSEPGCRHFDVCTDPERPGEVFLYETYDDAAAFRIHLGSAHFLAFDSQVSTMISEKTVATYSKVNS</sequence>
<dbReference type="Proteomes" id="UP001148313">
    <property type="component" value="Unassembled WGS sequence"/>
</dbReference>
<evidence type="ECO:0000313" key="2">
    <source>
        <dbReference type="EMBL" id="MDA4843869.1"/>
    </source>
</evidence>
<dbReference type="InterPro" id="IPR050744">
    <property type="entry name" value="AI-2_Isomerase_LsrG"/>
</dbReference>
<gene>
    <name evidence="2" type="ORF">OOZ53_00815</name>
</gene>
<dbReference type="Gene3D" id="3.30.70.100">
    <property type="match status" value="1"/>
</dbReference>
<evidence type="ECO:0000259" key="1">
    <source>
        <dbReference type="PROSITE" id="PS51725"/>
    </source>
</evidence>
<accession>A0ABT4VGP5</accession>
<comment type="caution">
    <text evidence="2">The sequence shown here is derived from an EMBL/GenBank/DDBJ whole genome shotgun (WGS) entry which is preliminary data.</text>
</comment>
<dbReference type="EMBL" id="JAPJZH010000001">
    <property type="protein sequence ID" value="MDA4843869.1"/>
    <property type="molecule type" value="Genomic_DNA"/>
</dbReference>
<organism evidence="2 3">
    <name type="scientific">Hoeflea poritis</name>
    <dbReference type="NCBI Taxonomy" id="2993659"/>
    <lineage>
        <taxon>Bacteria</taxon>
        <taxon>Pseudomonadati</taxon>
        <taxon>Pseudomonadota</taxon>
        <taxon>Alphaproteobacteria</taxon>
        <taxon>Hyphomicrobiales</taxon>
        <taxon>Rhizobiaceae</taxon>
        <taxon>Hoeflea</taxon>
    </lineage>
</organism>
<keyword evidence="3" id="KW-1185">Reference proteome</keyword>
<protein>
    <submittedName>
        <fullName evidence="2">Quinol monooxygenase</fullName>
    </submittedName>
</protein>
<dbReference type="PANTHER" id="PTHR33336:SF1">
    <property type="entry name" value="(4S)-4-HYDROXY-5-PHOSPHONOOXYPENTANE-2,3-DIONE ISOMERASE"/>
    <property type="match status" value="1"/>
</dbReference>